<keyword evidence="2" id="KW-1185">Reference proteome</keyword>
<name>A0AAE3K7N3_9EURY</name>
<proteinExistence type="predicted"/>
<gene>
    <name evidence="1" type="ORF">AArcSt2_04400</name>
</gene>
<accession>A0AAE3K7N3</accession>
<dbReference type="RefSeq" id="WP_174654177.1">
    <property type="nucleotide sequence ID" value="NZ_JAKRVX010000002.1"/>
</dbReference>
<comment type="caution">
    <text evidence="1">The sequence shown here is derived from an EMBL/GenBank/DDBJ whole genome shotgun (WGS) entry which is preliminary data.</text>
</comment>
<sequence>MEAYTYIGSDLHNGHCPACKKHCVPPAGKLLVQGQTTWQSPNGLGRLWVYTYDERGRPFEFEVSVLNTVGKLTGIKMDGIQVDPNRFVSLLGLPEVIVEEITAAGVTEIQEPDKSYSNRSKDRSA</sequence>
<dbReference type="Proteomes" id="UP001203207">
    <property type="component" value="Unassembled WGS sequence"/>
</dbReference>
<reference evidence="1" key="2">
    <citation type="submission" date="2022-02" db="EMBL/GenBank/DDBJ databases">
        <authorList>
            <person name="Elcheninov A.G."/>
            <person name="Sorokin D.Y."/>
            <person name="Kublanov I.V."/>
        </authorList>
    </citation>
    <scope>NUCLEOTIDE SEQUENCE</scope>
    <source>
        <strain evidence="1">AArc-St2</strain>
    </source>
</reference>
<evidence type="ECO:0000313" key="2">
    <source>
        <dbReference type="Proteomes" id="UP001203207"/>
    </source>
</evidence>
<reference evidence="1" key="1">
    <citation type="journal article" date="2022" name="Syst. Appl. Microbiol.">
        <title>Natronocalculus amylovorans gen. nov., sp. nov., and Natranaeroarchaeum aerophilus sp. nov., dominant culturable amylolytic natronoarchaea from hypersaline soda lakes in southwestern Siberia.</title>
        <authorList>
            <person name="Sorokin D.Y."/>
            <person name="Elcheninov A.G."/>
            <person name="Khizhniak T.V."/>
            <person name="Koenen M."/>
            <person name="Bale N.J."/>
            <person name="Damste J.S.S."/>
            <person name="Kublanov I.V."/>
        </authorList>
    </citation>
    <scope>NUCLEOTIDE SEQUENCE</scope>
    <source>
        <strain evidence="1">AArc-St2</strain>
    </source>
</reference>
<dbReference type="EMBL" id="JAKRVX010000002">
    <property type="protein sequence ID" value="MCL9816178.1"/>
    <property type="molecule type" value="Genomic_DNA"/>
</dbReference>
<organism evidence="1 2">
    <name type="scientific">Natronocalculus amylovorans</name>
    <dbReference type="NCBI Taxonomy" id="2917812"/>
    <lineage>
        <taxon>Archaea</taxon>
        <taxon>Methanobacteriati</taxon>
        <taxon>Methanobacteriota</taxon>
        <taxon>Stenosarchaea group</taxon>
        <taxon>Halobacteria</taxon>
        <taxon>Halobacteriales</taxon>
        <taxon>Haloferacaceae</taxon>
        <taxon>Natronocalculus</taxon>
    </lineage>
</organism>
<dbReference type="AlphaFoldDB" id="A0AAE3K7N3"/>
<evidence type="ECO:0000313" key="1">
    <source>
        <dbReference type="EMBL" id="MCL9816178.1"/>
    </source>
</evidence>
<protein>
    <submittedName>
        <fullName evidence="1">Uncharacterized protein</fullName>
    </submittedName>
</protein>